<comment type="caution">
    <text evidence="1">The sequence shown here is derived from an EMBL/GenBank/DDBJ whole genome shotgun (WGS) entry which is preliminary data.</text>
</comment>
<evidence type="ECO:0000313" key="2">
    <source>
        <dbReference type="Proteomes" id="UP001206128"/>
    </source>
</evidence>
<sequence length="172" mass="19204">MDRYWLLDWQALLAERRVEAGGVAERELAARVLGEPVGRVAWTCVDWALCLLRCAQCGAELGTGARECVSCTMASDNRWAWHHQCPPSAITANEHNLRVAREALRAPHRHRATIVAGWRLVMPFLLAGAVVTNGQAQRIRAHVLAERYDELAGCRSYTELAGLPELPWRQPS</sequence>
<reference evidence="1" key="1">
    <citation type="submission" date="2022-06" db="EMBL/GenBank/DDBJ databases">
        <title>Genomic Encyclopedia of Archaeal and Bacterial Type Strains, Phase II (KMG-II): from individual species to whole genera.</title>
        <authorList>
            <person name="Goeker M."/>
        </authorList>
    </citation>
    <scope>NUCLEOTIDE SEQUENCE</scope>
    <source>
        <strain evidence="1">DSM 43935</strain>
    </source>
</reference>
<proteinExistence type="predicted"/>
<gene>
    <name evidence="1" type="ORF">LX83_001665</name>
</gene>
<evidence type="ECO:0000313" key="1">
    <source>
        <dbReference type="EMBL" id="MCP2164825.1"/>
    </source>
</evidence>
<dbReference type="Proteomes" id="UP001206128">
    <property type="component" value="Unassembled WGS sequence"/>
</dbReference>
<dbReference type="EMBL" id="JAMTCK010000003">
    <property type="protein sequence ID" value="MCP2164825.1"/>
    <property type="molecule type" value="Genomic_DNA"/>
</dbReference>
<name>A0AAE3KFD0_9PSEU</name>
<protein>
    <submittedName>
        <fullName evidence="1">Uncharacterized protein</fullName>
    </submittedName>
</protein>
<keyword evidence="2" id="KW-1185">Reference proteome</keyword>
<accession>A0AAE3KFD0</accession>
<organism evidence="1 2">
    <name type="scientific">Goodfellowiella coeruleoviolacea</name>
    <dbReference type="NCBI Taxonomy" id="334858"/>
    <lineage>
        <taxon>Bacteria</taxon>
        <taxon>Bacillati</taxon>
        <taxon>Actinomycetota</taxon>
        <taxon>Actinomycetes</taxon>
        <taxon>Pseudonocardiales</taxon>
        <taxon>Pseudonocardiaceae</taxon>
        <taxon>Goodfellowiella</taxon>
    </lineage>
</organism>
<dbReference type="AlphaFoldDB" id="A0AAE3KFD0"/>